<dbReference type="NCBIfam" id="NF011984">
    <property type="entry name" value="PRK15446.1-5"/>
    <property type="match status" value="1"/>
</dbReference>
<dbReference type="NCBIfam" id="TIGR02318">
    <property type="entry name" value="phosphono_phnM"/>
    <property type="match status" value="1"/>
</dbReference>
<feature type="domain" description="Amidohydrolase-related" evidence="1">
    <location>
        <begin position="231"/>
        <end position="375"/>
    </location>
</feature>
<dbReference type="Gene3D" id="2.30.40.10">
    <property type="entry name" value="Urease, subunit C, domain 1"/>
    <property type="match status" value="1"/>
</dbReference>
<dbReference type="InterPro" id="IPR012696">
    <property type="entry name" value="PhnM"/>
</dbReference>
<dbReference type="NCBIfam" id="NF011990">
    <property type="entry name" value="PRK15446.2-6"/>
    <property type="match status" value="1"/>
</dbReference>
<dbReference type="PIRSF" id="PIRSF038971">
    <property type="entry name" value="PhnM"/>
    <property type="match status" value="1"/>
</dbReference>
<reference evidence="2" key="1">
    <citation type="submission" date="2019-11" db="EMBL/GenBank/DDBJ databases">
        <title>Genomic insights into an expanded diversity of filamentous marine cyanobacteria reveals the extraordinary biosynthetic potential of Moorea and Okeania.</title>
        <authorList>
            <person name="Ferreira Leao T."/>
            <person name="Wang M."/>
            <person name="Moss N."/>
            <person name="Da Silva R."/>
            <person name="Sanders J."/>
            <person name="Nurk S."/>
            <person name="Gurevich A."/>
            <person name="Humphrey G."/>
            <person name="Reher R."/>
            <person name="Zhu Q."/>
            <person name="Belda-Ferre P."/>
            <person name="Glukhov E."/>
            <person name="Rex R."/>
            <person name="Dorrestein P.C."/>
            <person name="Knight R."/>
            <person name="Pevzner P."/>
            <person name="Gerwick W.H."/>
            <person name="Gerwick L."/>
        </authorList>
    </citation>
    <scope>NUCLEOTIDE SEQUENCE</scope>
    <source>
        <strain evidence="2">SIO1C4</strain>
    </source>
</reference>
<name>A0A6B3NDH5_9CYAN</name>
<dbReference type="GO" id="GO:0019700">
    <property type="term" value="P:organic phosphonate catabolic process"/>
    <property type="evidence" value="ECO:0007669"/>
    <property type="project" value="InterPro"/>
</dbReference>
<evidence type="ECO:0000259" key="1">
    <source>
        <dbReference type="Pfam" id="PF01979"/>
    </source>
</evidence>
<accession>A0A6B3NDH5</accession>
<dbReference type="Pfam" id="PF01979">
    <property type="entry name" value="Amidohydro_1"/>
    <property type="match status" value="1"/>
</dbReference>
<evidence type="ECO:0000313" key="2">
    <source>
        <dbReference type="EMBL" id="NER28174.1"/>
    </source>
</evidence>
<dbReference type="CDD" id="cd01306">
    <property type="entry name" value="PhnM"/>
    <property type="match status" value="1"/>
</dbReference>
<dbReference type="InterPro" id="IPR011059">
    <property type="entry name" value="Metal-dep_hydrolase_composite"/>
</dbReference>
<sequence>MKTYLTHARLITTNAVVDDASVLIEDGHIVAINPESTSNVESISLNGQYLLPGLVDLHCDAIEKEIEPRPNAFFPMDFAIAQIDRHNAAVGITTPFHAISFAHEEFGVRNNEKAAQIVRSLHDYQPQALVNNRVHCRYEITDPTGLPILLNLLHSDGIHLISLMDHTPGQGQFKDMQAYQDYLSRTYNKSAAEVQAIAVKKIDQGADALERVKTLISKALSLGVQIASHDDDTPDRIGSMQALGVHLSEFPINLETAQAAQKAGLQTIFGAPNLLRGQSQSGSIKAIDAIKNQVGDILCADYSPASLLAAAFRIPELLGWSLPDAIALVTHNPAQAANLSDRGELTPGKRADLIAVRCPHGFPQVTTTWVGGRIVYQCHYSI</sequence>
<dbReference type="AlphaFoldDB" id="A0A6B3NDH5"/>
<dbReference type="InterPro" id="IPR032466">
    <property type="entry name" value="Metal_Hydrolase"/>
</dbReference>
<comment type="caution">
    <text evidence="2">The sequence shown here is derived from an EMBL/GenBank/DDBJ whole genome shotgun (WGS) entry which is preliminary data.</text>
</comment>
<dbReference type="EC" id="3.6.1.63" evidence="2"/>
<gene>
    <name evidence="2" type="ORF">F6J89_11210</name>
</gene>
<dbReference type="InterPro" id="IPR051781">
    <property type="entry name" value="Metallo-dep_Hydrolase"/>
</dbReference>
<dbReference type="GO" id="GO:0016810">
    <property type="term" value="F:hydrolase activity, acting on carbon-nitrogen (but not peptide) bonds"/>
    <property type="evidence" value="ECO:0007669"/>
    <property type="project" value="InterPro"/>
</dbReference>
<dbReference type="InterPro" id="IPR006680">
    <property type="entry name" value="Amidohydro-rel"/>
</dbReference>
<dbReference type="NCBIfam" id="NF011987">
    <property type="entry name" value="PRK15446.2-3"/>
    <property type="match status" value="1"/>
</dbReference>
<dbReference type="EMBL" id="JAAHFQ010000179">
    <property type="protein sequence ID" value="NER28174.1"/>
    <property type="molecule type" value="Genomic_DNA"/>
</dbReference>
<keyword evidence="2" id="KW-0378">Hydrolase</keyword>
<dbReference type="SUPFAM" id="SSF51338">
    <property type="entry name" value="Composite domain of metallo-dependent hydrolases"/>
    <property type="match status" value="1"/>
</dbReference>
<dbReference type="NCBIfam" id="NF011989">
    <property type="entry name" value="PRK15446.2-5"/>
    <property type="match status" value="1"/>
</dbReference>
<proteinExistence type="predicted"/>
<dbReference type="SUPFAM" id="SSF51556">
    <property type="entry name" value="Metallo-dependent hydrolases"/>
    <property type="match status" value="1"/>
</dbReference>
<organism evidence="2">
    <name type="scientific">Symploca sp. SIO1C4</name>
    <dbReference type="NCBI Taxonomy" id="2607765"/>
    <lineage>
        <taxon>Bacteria</taxon>
        <taxon>Bacillati</taxon>
        <taxon>Cyanobacteriota</taxon>
        <taxon>Cyanophyceae</taxon>
        <taxon>Coleofasciculales</taxon>
        <taxon>Coleofasciculaceae</taxon>
        <taxon>Symploca</taxon>
    </lineage>
</organism>
<dbReference type="PANTHER" id="PTHR43135:SF3">
    <property type="entry name" value="ALPHA-D-RIBOSE 1-METHYLPHOSPHONATE 5-TRIPHOSPHATE DIPHOSPHATASE"/>
    <property type="match status" value="1"/>
</dbReference>
<dbReference type="Gene3D" id="3.20.20.140">
    <property type="entry name" value="Metal-dependent hydrolases"/>
    <property type="match status" value="1"/>
</dbReference>
<protein>
    <submittedName>
        <fullName evidence="2">Alpha-D-ribose 1-methylphosphonate 5-triphosphate diphosphatase</fullName>
        <ecNumber evidence="2">3.6.1.63</ecNumber>
    </submittedName>
</protein>
<dbReference type="PANTHER" id="PTHR43135">
    <property type="entry name" value="ALPHA-D-RIBOSE 1-METHYLPHOSPHONATE 5-TRIPHOSPHATE DIPHOSPHATASE"/>
    <property type="match status" value="1"/>
</dbReference>